<keyword evidence="3" id="KW-1185">Reference proteome</keyword>
<keyword evidence="1" id="KW-0732">Signal</keyword>
<dbReference type="Proteomes" id="UP000001803">
    <property type="component" value="Chromosome"/>
</dbReference>
<proteinExistence type="predicted"/>
<name>A0A3B6VEM4_BRAHW</name>
<evidence type="ECO:0000256" key="1">
    <source>
        <dbReference type="SAM" id="SignalP"/>
    </source>
</evidence>
<dbReference type="InterPro" id="IPR032675">
    <property type="entry name" value="LRR_dom_sf"/>
</dbReference>
<dbReference type="SUPFAM" id="SSF52058">
    <property type="entry name" value="L domain-like"/>
    <property type="match status" value="1"/>
</dbReference>
<dbReference type="PROSITE" id="PS51257">
    <property type="entry name" value="PROKAR_LIPOPROTEIN"/>
    <property type="match status" value="1"/>
</dbReference>
<dbReference type="Pfam" id="PF13306">
    <property type="entry name" value="LRR_5"/>
    <property type="match status" value="1"/>
</dbReference>
<organism evidence="2 3">
    <name type="scientific">Brachyspira hyodysenteriae (strain ATCC 49526 / WA1)</name>
    <dbReference type="NCBI Taxonomy" id="565034"/>
    <lineage>
        <taxon>Bacteria</taxon>
        <taxon>Pseudomonadati</taxon>
        <taxon>Spirochaetota</taxon>
        <taxon>Spirochaetia</taxon>
        <taxon>Brachyspirales</taxon>
        <taxon>Brachyspiraceae</taxon>
        <taxon>Brachyspira</taxon>
    </lineage>
</organism>
<evidence type="ECO:0008006" key="4">
    <source>
        <dbReference type="Google" id="ProtNLM"/>
    </source>
</evidence>
<dbReference type="AlphaFoldDB" id="A0A3B6VEM4"/>
<accession>A0A3B6VEM4</accession>
<dbReference type="KEGG" id="bhy:BHWA1_02287"/>
<dbReference type="RefSeq" id="WP_012671775.1">
    <property type="nucleotide sequence ID" value="NC_012225.1"/>
</dbReference>
<dbReference type="Gene3D" id="3.80.10.10">
    <property type="entry name" value="Ribonuclease Inhibitor"/>
    <property type="match status" value="2"/>
</dbReference>
<reference evidence="2 3" key="1">
    <citation type="journal article" date="2009" name="PLoS ONE">
        <title>Genome sequence of the pathogenic intestinal spirochete Brachyspira hyodysenteriae reveals adaptations to its lifestyle in the porcine large intestine.</title>
        <authorList>
            <person name="Bellgard M.I."/>
            <person name="Wanchanthuek P."/>
            <person name="La T."/>
            <person name="Ryan K."/>
            <person name="Moolhuijzen P."/>
            <person name="Albertyn Z."/>
            <person name="Shaban B."/>
            <person name="Motro Y."/>
            <person name="Dunn D.S."/>
            <person name="Schibeci D."/>
            <person name="Hunter A."/>
            <person name="Barrero R."/>
            <person name="Phillips N.D."/>
            <person name="Hampson D.J."/>
        </authorList>
    </citation>
    <scope>NUCLEOTIDE SEQUENCE [LARGE SCALE GENOMIC DNA]</scope>
    <source>
        <strain evidence="3">ATCC 49526 / WA1</strain>
    </source>
</reference>
<evidence type="ECO:0000313" key="2">
    <source>
        <dbReference type="EMBL" id="ACN84743.1"/>
    </source>
</evidence>
<dbReference type="PANTHER" id="PTHR45661:SF3">
    <property type="entry name" value="IG-LIKE DOMAIN-CONTAINING PROTEIN"/>
    <property type="match status" value="1"/>
</dbReference>
<feature type="signal peptide" evidence="1">
    <location>
        <begin position="1"/>
        <end position="22"/>
    </location>
</feature>
<evidence type="ECO:0000313" key="3">
    <source>
        <dbReference type="Proteomes" id="UP000001803"/>
    </source>
</evidence>
<dbReference type="EMBL" id="CP001357">
    <property type="protein sequence ID" value="ACN84743.1"/>
    <property type="molecule type" value="Genomic_DNA"/>
</dbReference>
<sequence>MFIKLKLLLLLLILLISCNNYKVTDPFSLDESYGSSNIPVSNIPENVDSKYFIKSDYKEDKIESIMQEYFNEYNCYIIFLKDTKDNIDNNNIISTINTIIKKDKYLKGVSLDLSRTDMTKLADNSFTDNKNLIHVKLPNTITTIGVSAFSGCLVLKTINFPASITEISQEAFKSCRSLYLADISKTKMTIINNGIFNDCASLITIMLPETIIDGINSKAFYDCASLKTINIPSKTKIIGDAVFYNCKSLESIRLNASITGMGDRVFSGCVALKNIEYAGNKSSDITSVGIDIFDAQLTAKNLYLPNVASDDGSWNNFLGYDWKNKGSIIFGKSMPN</sequence>
<feature type="chain" id="PRO_5017486178" description="Surface antigen BspA like protein" evidence="1">
    <location>
        <begin position="23"/>
        <end position="336"/>
    </location>
</feature>
<dbReference type="InterPro" id="IPR026906">
    <property type="entry name" value="LRR_5"/>
</dbReference>
<protein>
    <recommendedName>
        <fullName evidence="4">Surface antigen BspA like protein</fullName>
    </recommendedName>
</protein>
<dbReference type="PANTHER" id="PTHR45661">
    <property type="entry name" value="SURFACE ANTIGEN"/>
    <property type="match status" value="1"/>
</dbReference>
<dbReference type="InterPro" id="IPR053139">
    <property type="entry name" value="Surface_bspA-like"/>
</dbReference>
<gene>
    <name evidence="2" type="ordered locus">BHWA1_02287</name>
</gene>
<dbReference type="STRING" id="565034.BHWA1_02287"/>